<evidence type="ECO:0000259" key="2">
    <source>
        <dbReference type="Pfam" id="PF13568"/>
    </source>
</evidence>
<dbReference type="KEGG" id="ttz:FHG85_02890"/>
<accession>A0A7D3XCS0</accession>
<feature type="domain" description="Outer membrane protein beta-barrel" evidence="2">
    <location>
        <begin position="47"/>
        <end position="198"/>
    </location>
</feature>
<reference evidence="3 4" key="1">
    <citation type="submission" date="2019-07" db="EMBL/GenBank/DDBJ databases">
        <title>Thalassofilum flectens gen. nov., sp. nov., a novel moderate thermophilic anaerobe from a shallow sea hot spring in Kunashir Island (Russia), representing a new family in the order Bacteroidales, and proposal of Thalassofilacea fam. nov.</title>
        <authorList>
            <person name="Kochetkova T.V."/>
            <person name="Podosokorskaya O.A."/>
            <person name="Novikov A."/>
            <person name="Elcheninov A.G."/>
            <person name="Toshchakov S.V."/>
            <person name="Kublanov I.V."/>
        </authorList>
    </citation>
    <scope>NUCLEOTIDE SEQUENCE [LARGE SCALE GENOMIC DNA]</scope>
    <source>
        <strain evidence="3 4">38-H</strain>
    </source>
</reference>
<feature type="signal peptide" evidence="1">
    <location>
        <begin position="1"/>
        <end position="20"/>
    </location>
</feature>
<dbReference type="InterPro" id="IPR025665">
    <property type="entry name" value="Beta-barrel_OMP_2"/>
</dbReference>
<evidence type="ECO:0000256" key="1">
    <source>
        <dbReference type="SAM" id="SignalP"/>
    </source>
</evidence>
<evidence type="ECO:0000313" key="3">
    <source>
        <dbReference type="EMBL" id="QKG79252.1"/>
    </source>
</evidence>
<evidence type="ECO:0000313" key="4">
    <source>
        <dbReference type="Proteomes" id="UP000500961"/>
    </source>
</evidence>
<dbReference type="Pfam" id="PF13568">
    <property type="entry name" value="OMP_b-brl_2"/>
    <property type="match status" value="1"/>
</dbReference>
<keyword evidence="1" id="KW-0732">Signal</keyword>
<keyword evidence="4" id="KW-1185">Reference proteome</keyword>
<gene>
    <name evidence="3" type="ORF">FHG85_02890</name>
</gene>
<proteinExistence type="predicted"/>
<name>A0A7D3XCS0_9BACT</name>
<sequence>MKRLFLLLTGLVLCFQAVKAQKYSFGIFADPQVSWFTSDTKKYDPNGAVSGFNIGFSSERFFAQRYSFLSGLSINNLGGNIRFTQSTYTLKTVDSTYTIEVGKNIKYKSQYLTLPLGFKFRTNQIGYTTFFANLGISGSLRIRSHVWSTDYQVDRETTKTDVAWGFASYFIGVGGEYSLGGESALQFGIIWTDGLTSILEYPASTITSQSLSLKIGVIF</sequence>
<feature type="chain" id="PRO_5029454566" evidence="1">
    <location>
        <begin position="21"/>
        <end position="219"/>
    </location>
</feature>
<protein>
    <submittedName>
        <fullName evidence="3">PorT family protein</fullName>
    </submittedName>
</protein>
<dbReference type="Proteomes" id="UP000500961">
    <property type="component" value="Chromosome"/>
</dbReference>
<organism evidence="3 4">
    <name type="scientific">Tenuifilum thalassicum</name>
    <dbReference type="NCBI Taxonomy" id="2590900"/>
    <lineage>
        <taxon>Bacteria</taxon>
        <taxon>Pseudomonadati</taxon>
        <taxon>Bacteroidota</taxon>
        <taxon>Bacteroidia</taxon>
        <taxon>Bacteroidales</taxon>
        <taxon>Tenuifilaceae</taxon>
        <taxon>Tenuifilum</taxon>
    </lineage>
</organism>
<dbReference type="EMBL" id="CP041345">
    <property type="protein sequence ID" value="QKG79252.1"/>
    <property type="molecule type" value="Genomic_DNA"/>
</dbReference>
<dbReference type="RefSeq" id="WP_173072833.1">
    <property type="nucleotide sequence ID" value="NZ_CP041345.1"/>
</dbReference>
<dbReference type="AlphaFoldDB" id="A0A7D3XCS0"/>